<protein>
    <recommendedName>
        <fullName evidence="4">Transposase</fullName>
    </recommendedName>
</protein>
<evidence type="ECO:0000256" key="1">
    <source>
        <dbReference type="SAM" id="MobiDB-lite"/>
    </source>
</evidence>
<accession>A0A9X1NME4</accession>
<evidence type="ECO:0000313" key="2">
    <source>
        <dbReference type="EMBL" id="MCD5315786.1"/>
    </source>
</evidence>
<gene>
    <name evidence="2" type="ORF">LR394_33310</name>
</gene>
<keyword evidence="3" id="KW-1185">Reference proteome</keyword>
<dbReference type="EMBL" id="JAJOMB010000024">
    <property type="protein sequence ID" value="MCD5315786.1"/>
    <property type="molecule type" value="Genomic_DNA"/>
</dbReference>
<reference evidence="2" key="1">
    <citation type="submission" date="2021-11" db="EMBL/GenBank/DDBJ databases">
        <title>Streptomyces corallinus and Kineosporia corallina sp. nov., two new coral-derived marine actinobacteria.</title>
        <authorList>
            <person name="Buangrab K."/>
            <person name="Sutthacheep M."/>
            <person name="Yeemin T."/>
            <person name="Harunari E."/>
            <person name="Igarashi Y."/>
            <person name="Sripreechasak P."/>
            <person name="Kanchanasin P."/>
            <person name="Tanasupawat S."/>
            <person name="Phongsopitanun W."/>
        </authorList>
    </citation>
    <scope>NUCLEOTIDE SEQUENCE</scope>
    <source>
        <strain evidence="2">JCM 31032</strain>
    </source>
</reference>
<sequence length="71" mass="7476">MLSGQHQRGPGRDEIQRPGNAGANTAADHITALESALDQRPAAVRAEMVLVRTDGAGFSHAFTEHLTAQGL</sequence>
<organism evidence="2 3">
    <name type="scientific">Kineosporia babensis</name>
    <dbReference type="NCBI Taxonomy" id="499548"/>
    <lineage>
        <taxon>Bacteria</taxon>
        <taxon>Bacillati</taxon>
        <taxon>Actinomycetota</taxon>
        <taxon>Actinomycetes</taxon>
        <taxon>Kineosporiales</taxon>
        <taxon>Kineosporiaceae</taxon>
        <taxon>Kineosporia</taxon>
    </lineage>
</organism>
<evidence type="ECO:0008006" key="4">
    <source>
        <dbReference type="Google" id="ProtNLM"/>
    </source>
</evidence>
<feature type="region of interest" description="Disordered" evidence="1">
    <location>
        <begin position="1"/>
        <end position="28"/>
    </location>
</feature>
<name>A0A9X1NME4_9ACTN</name>
<proteinExistence type="predicted"/>
<dbReference type="Proteomes" id="UP001138997">
    <property type="component" value="Unassembled WGS sequence"/>
</dbReference>
<comment type="caution">
    <text evidence="2">The sequence shown here is derived from an EMBL/GenBank/DDBJ whole genome shotgun (WGS) entry which is preliminary data.</text>
</comment>
<evidence type="ECO:0000313" key="3">
    <source>
        <dbReference type="Proteomes" id="UP001138997"/>
    </source>
</evidence>
<dbReference type="AlphaFoldDB" id="A0A9X1NME4"/>